<sequence length="506" mass="53862">MSARGWRAAVALSGTLGALALAGCTGSSDDPDAPAPTSGSSATTPSGPSLPDPTSVATEGSIADPMAAAVWLLRATGTASDADYDARSQAVFVDGDVAVYATQDTVLGVSTTDGSTIWQSPVDMGGEVISAAAPRATSEHTWTFGYTNRQLPDDLGDPDPTGDHIVTLDITTGDVLRDTVVDGFLSLENIVMLGDTVYYLGSGGIYEVEADGLVHVRPLVRSKALEKGGAYPASIATSPSNDHVIVAYLRSSERAGEALVGIDVETRKILWRRQLQDFMAPGHLQQYSDGSALDARWVVIREWSGAPDYETWNRISTIDVETGKTLIDGGRIGQSFRTRDQRLHQPQIDTDDTYDSGSTTIMQQVPGSDTDVLVEDIDGITRVNTETGRLRWTSNTSGAYLDRGGRLTWTQGPLLPDGEHVLAALTSGVSGDLGVIDLEDGSLVGRWHLDDEFASGLLKRPLMVLDGDAVLLARNQAEQGSMTRYNGKTQKTKGKINDLGWFSLAS</sequence>
<feature type="compositionally biased region" description="Low complexity" evidence="1">
    <location>
        <begin position="35"/>
        <end position="49"/>
    </location>
</feature>
<feature type="region of interest" description="Disordered" evidence="1">
    <location>
        <begin position="26"/>
        <end position="59"/>
    </location>
</feature>
<dbReference type="InterPro" id="IPR015943">
    <property type="entry name" value="WD40/YVTN_repeat-like_dom_sf"/>
</dbReference>
<evidence type="ECO:0000313" key="3">
    <source>
        <dbReference type="EMBL" id="MBF4162950.1"/>
    </source>
</evidence>
<comment type="caution">
    <text evidence="3">The sequence shown here is derived from an EMBL/GenBank/DDBJ whole genome shotgun (WGS) entry which is preliminary data.</text>
</comment>
<feature type="signal peptide" evidence="2">
    <location>
        <begin position="1"/>
        <end position="22"/>
    </location>
</feature>
<evidence type="ECO:0000256" key="1">
    <source>
        <dbReference type="SAM" id="MobiDB-lite"/>
    </source>
</evidence>
<dbReference type="EMBL" id="JADIVZ010000008">
    <property type="protein sequence ID" value="MBF4162950.1"/>
    <property type="molecule type" value="Genomic_DNA"/>
</dbReference>
<accession>A0A930Y715</accession>
<reference evidence="3" key="1">
    <citation type="submission" date="2020-11" db="EMBL/GenBank/DDBJ databases">
        <title>Nocardioides sp. CBS4Y-1, whole genome shotgun sequence.</title>
        <authorList>
            <person name="Tuo L."/>
        </authorList>
    </citation>
    <scope>NUCLEOTIDE SEQUENCE</scope>
    <source>
        <strain evidence="3">CBS4Y-1</strain>
    </source>
</reference>
<dbReference type="InterPro" id="IPR011047">
    <property type="entry name" value="Quinoprotein_ADH-like_sf"/>
</dbReference>
<evidence type="ECO:0000313" key="4">
    <source>
        <dbReference type="Proteomes" id="UP000656804"/>
    </source>
</evidence>
<keyword evidence="2" id="KW-0732">Signal</keyword>
<proteinExistence type="predicted"/>
<keyword evidence="4" id="KW-1185">Reference proteome</keyword>
<dbReference type="PROSITE" id="PS51257">
    <property type="entry name" value="PROKAR_LIPOPROTEIN"/>
    <property type="match status" value="1"/>
</dbReference>
<dbReference type="Gene3D" id="2.130.10.10">
    <property type="entry name" value="YVTN repeat-like/Quinoprotein amine dehydrogenase"/>
    <property type="match status" value="2"/>
</dbReference>
<feature type="chain" id="PRO_5039248128" evidence="2">
    <location>
        <begin position="23"/>
        <end position="506"/>
    </location>
</feature>
<organism evidence="3 4">
    <name type="scientific">Nocardioides acrostichi</name>
    <dbReference type="NCBI Taxonomy" id="2784339"/>
    <lineage>
        <taxon>Bacteria</taxon>
        <taxon>Bacillati</taxon>
        <taxon>Actinomycetota</taxon>
        <taxon>Actinomycetes</taxon>
        <taxon>Propionibacteriales</taxon>
        <taxon>Nocardioidaceae</taxon>
        <taxon>Nocardioides</taxon>
    </lineage>
</organism>
<dbReference type="Proteomes" id="UP000656804">
    <property type="component" value="Unassembled WGS sequence"/>
</dbReference>
<dbReference type="AlphaFoldDB" id="A0A930Y715"/>
<gene>
    <name evidence="3" type="ORF">ISG29_14745</name>
</gene>
<name>A0A930Y715_9ACTN</name>
<protein>
    <submittedName>
        <fullName evidence="3">PQQ-binding-like beta-propeller repeat protein</fullName>
    </submittedName>
</protein>
<dbReference type="SUPFAM" id="SSF50998">
    <property type="entry name" value="Quinoprotein alcohol dehydrogenase-like"/>
    <property type="match status" value="2"/>
</dbReference>
<dbReference type="RefSeq" id="WP_194504217.1">
    <property type="nucleotide sequence ID" value="NZ_JADIVZ010000008.1"/>
</dbReference>
<evidence type="ECO:0000256" key="2">
    <source>
        <dbReference type="SAM" id="SignalP"/>
    </source>
</evidence>